<evidence type="ECO:0000313" key="3">
    <source>
        <dbReference type="Proteomes" id="UP000664414"/>
    </source>
</evidence>
<accession>A0A8J7PKX2</accession>
<dbReference type="AlphaFoldDB" id="A0A8J7PKX2"/>
<evidence type="ECO:0000313" key="2">
    <source>
        <dbReference type="EMBL" id="MBN9413717.1"/>
    </source>
</evidence>
<feature type="signal peptide" evidence="1">
    <location>
        <begin position="1"/>
        <end position="24"/>
    </location>
</feature>
<organism evidence="2 3">
    <name type="scientific">Candidatus Paracaedimonas acanthamoebae</name>
    <dbReference type="NCBI Taxonomy" id="244581"/>
    <lineage>
        <taxon>Bacteria</taxon>
        <taxon>Pseudomonadati</taxon>
        <taxon>Pseudomonadota</taxon>
        <taxon>Alphaproteobacteria</taxon>
        <taxon>Holosporales</taxon>
        <taxon>Caedimonadaceae</taxon>
        <taxon>Candidatus Paracaedimonas</taxon>
    </lineage>
</organism>
<sequence length="172" mass="18834">MMNFKKVMLYSSLIVLGGLNIANASSESVPSKPALGTAEGCRDALNIHKYGAGNFNDISYKIATKHMYDSRNQAPKRGEVQFDFSVVGDADHIFTYISGNCVVDRAQVESGRGDPEGSGACYFKCSGAKPIGQYWNDHSHESTKELKLIYANKRDLSSAYHLVSIYPAQPTN</sequence>
<feature type="chain" id="PRO_5035297730" evidence="1">
    <location>
        <begin position="25"/>
        <end position="172"/>
    </location>
</feature>
<gene>
    <name evidence="2" type="ORF">J0H12_07365</name>
</gene>
<comment type="caution">
    <text evidence="2">The sequence shown here is derived from an EMBL/GenBank/DDBJ whole genome shotgun (WGS) entry which is preliminary data.</text>
</comment>
<name>A0A8J7PKX2_9PROT</name>
<dbReference type="EMBL" id="JAFKGL010000036">
    <property type="protein sequence ID" value="MBN9413717.1"/>
    <property type="molecule type" value="Genomic_DNA"/>
</dbReference>
<evidence type="ECO:0000256" key="1">
    <source>
        <dbReference type="SAM" id="SignalP"/>
    </source>
</evidence>
<proteinExistence type="predicted"/>
<protein>
    <submittedName>
        <fullName evidence="2">Uncharacterized protein</fullName>
    </submittedName>
</protein>
<reference evidence="2" key="1">
    <citation type="submission" date="2021-02" db="EMBL/GenBank/DDBJ databases">
        <title>Thiocyanate and organic carbon inputs drive convergent selection for specific autotrophic Afipia and Thiobacillus strains within complex microbiomes.</title>
        <authorList>
            <person name="Huddy R.J."/>
            <person name="Sachdeva R."/>
            <person name="Kadzinga F."/>
            <person name="Kantor R.S."/>
            <person name="Harrison S.T.L."/>
            <person name="Banfield J.F."/>
        </authorList>
    </citation>
    <scope>NUCLEOTIDE SEQUENCE</scope>
    <source>
        <strain evidence="2">SCN18_10_11_15_R4_P_38_20</strain>
    </source>
</reference>
<keyword evidence="1" id="KW-0732">Signal</keyword>
<dbReference type="Proteomes" id="UP000664414">
    <property type="component" value="Unassembled WGS sequence"/>
</dbReference>